<evidence type="ECO:0000256" key="1">
    <source>
        <dbReference type="SAM" id="SignalP"/>
    </source>
</evidence>
<dbReference type="RefSeq" id="WP_084092931.1">
    <property type="nucleotide sequence ID" value="NZ_FWXD01000039.1"/>
</dbReference>
<dbReference type="AlphaFoldDB" id="A0A1W1Y0J0"/>
<reference evidence="3 4" key="1">
    <citation type="submission" date="2017-04" db="EMBL/GenBank/DDBJ databases">
        <authorList>
            <person name="Afonso C.L."/>
            <person name="Miller P.J."/>
            <person name="Scott M.A."/>
            <person name="Spackman E."/>
            <person name="Goraichik I."/>
            <person name="Dimitrov K.M."/>
            <person name="Suarez D.L."/>
            <person name="Swayne D.E."/>
        </authorList>
    </citation>
    <scope>NUCLEOTIDE SEQUENCE [LARGE SCALE GENOMIC DNA]</scope>
    <source>
        <strain evidence="3 4">DSM 23236</strain>
    </source>
</reference>
<organism evidence="3 4">
    <name type="scientific">Andreprevotia lacus DSM 23236</name>
    <dbReference type="NCBI Taxonomy" id="1121001"/>
    <lineage>
        <taxon>Bacteria</taxon>
        <taxon>Pseudomonadati</taxon>
        <taxon>Pseudomonadota</taxon>
        <taxon>Betaproteobacteria</taxon>
        <taxon>Neisseriales</taxon>
        <taxon>Chitinibacteraceae</taxon>
        <taxon>Andreprevotia</taxon>
    </lineage>
</organism>
<sequence length="161" mass="17839">MRRTLLALFASLFSTATPAADALYQLIKPAPLARLGCWARHYPAYREVVGYSVLGHFFLRDPATHEYIVLHPFKKAAKSYGSFDTVAAFEHAVLKDPGFVEYVFRPEHVQAVRGRLGALKADQVYIPEPYPVLGGRAGPESYGKGNVWVFIDLVGQVQGLC</sequence>
<proteinExistence type="predicted"/>
<evidence type="ECO:0000313" key="4">
    <source>
        <dbReference type="Proteomes" id="UP000192761"/>
    </source>
</evidence>
<evidence type="ECO:0000259" key="2">
    <source>
        <dbReference type="Pfam" id="PF08906"/>
    </source>
</evidence>
<feature type="signal peptide" evidence="1">
    <location>
        <begin position="1"/>
        <end position="19"/>
    </location>
</feature>
<keyword evidence="1" id="KW-0732">Signal</keyword>
<evidence type="ECO:0000313" key="3">
    <source>
        <dbReference type="EMBL" id="SMC29676.1"/>
    </source>
</evidence>
<name>A0A1W1Y0J0_9NEIS</name>
<dbReference type="EMBL" id="FWXD01000039">
    <property type="protein sequence ID" value="SMC29676.1"/>
    <property type="molecule type" value="Genomic_DNA"/>
</dbReference>
<keyword evidence="4" id="KW-1185">Reference proteome</keyword>
<dbReference type="InterPro" id="IPR015002">
    <property type="entry name" value="T6SS_Tdi1_C"/>
</dbReference>
<feature type="domain" description="T6SS immunity protein Tdi1 C-terminal" evidence="2">
    <location>
        <begin position="94"/>
        <end position="157"/>
    </location>
</feature>
<gene>
    <name evidence="3" type="ORF">SAMN02745857_04010</name>
</gene>
<dbReference type="Pfam" id="PF08906">
    <property type="entry name" value="T6SS_Tdi1_C"/>
    <property type="match status" value="1"/>
</dbReference>
<dbReference type="Proteomes" id="UP000192761">
    <property type="component" value="Unassembled WGS sequence"/>
</dbReference>
<dbReference type="OrthoDB" id="9016361at2"/>
<accession>A0A1W1Y0J0</accession>
<protein>
    <recommendedName>
        <fullName evidence="2">T6SS immunity protein Tdi1 C-terminal domain-containing protein</fullName>
    </recommendedName>
</protein>
<feature type="chain" id="PRO_5012054360" description="T6SS immunity protein Tdi1 C-terminal domain-containing protein" evidence="1">
    <location>
        <begin position="20"/>
        <end position="161"/>
    </location>
</feature>